<dbReference type="InterPro" id="IPR016024">
    <property type="entry name" value="ARM-type_fold"/>
</dbReference>
<dbReference type="InterPro" id="IPR050517">
    <property type="entry name" value="DDR_Repair_Kinase"/>
</dbReference>
<reference evidence="2" key="1">
    <citation type="submission" date="2022-11" db="EMBL/GenBank/DDBJ databases">
        <title>Centuries of genome instability and evolution in soft-shell clam transmissible cancer (bioRxiv).</title>
        <authorList>
            <person name="Hart S.F.M."/>
            <person name="Yonemitsu M.A."/>
            <person name="Giersch R.M."/>
            <person name="Beal B.F."/>
            <person name="Arriagada G."/>
            <person name="Davis B.W."/>
            <person name="Ostrander E.A."/>
            <person name="Goff S.P."/>
            <person name="Metzger M.J."/>
        </authorList>
    </citation>
    <scope>NUCLEOTIDE SEQUENCE</scope>
    <source>
        <strain evidence="2">MELC-2E11</strain>
        <tissue evidence="2">Siphon/mantle</tissue>
    </source>
</reference>
<dbReference type="EMBL" id="CP111012">
    <property type="protein sequence ID" value="WAQ94362.1"/>
    <property type="molecule type" value="Genomic_DNA"/>
</dbReference>
<evidence type="ECO:0000313" key="2">
    <source>
        <dbReference type="EMBL" id="WAQ94362.1"/>
    </source>
</evidence>
<feature type="region of interest" description="Disordered" evidence="1">
    <location>
        <begin position="391"/>
        <end position="410"/>
    </location>
</feature>
<sequence>MMKDLAGKGSSTVVSSPQYPQFLADAVRVFMKLLEEGEPQFIADQNMQQLRKLLLEIIHRIPSNEHLKKYVQQVLSLMFKLIKIENEENVLVCLKIIIELHKQYRPQMNDEIQDFLKFVNQIYTNLPNHLNKIFEPRSQTKVKDIAEINVEALLQETYTVTTIITDKKNADNQSVSLYKPSVHQEVANFIPLIMNTITLQPRQEHRAHPAFNKEVFVDFVAAQIKTLSFLAYIVRIFQEQVQQYSKQMVQEFVSVIDKLFDETVLIGTGWTTHESLRLLAYSTLADEVHHVPLAYSTLADLVHHVRQALPMSELSMAVNLFSKNVHDESLLSSIQTMSCKLLLNLVDCIRQKSEQENGNGRDLLMRMLEVFVLKFKTIAKIQLPQILANNNSTGTVGSTTTTTSSATTSVTSITAISSSSSSKPADSKTPPLPPSTPTVGEATSMGDMKNPLGSVSADIKESSTKDDRPSNRFGVTPSQYNTYSVADCRGLVKTLVCGVKTITWGIVSCKAIGAVFRQ</sequence>
<organism evidence="2 3">
    <name type="scientific">Mya arenaria</name>
    <name type="common">Soft-shell clam</name>
    <dbReference type="NCBI Taxonomy" id="6604"/>
    <lineage>
        <taxon>Eukaryota</taxon>
        <taxon>Metazoa</taxon>
        <taxon>Spiralia</taxon>
        <taxon>Lophotrochozoa</taxon>
        <taxon>Mollusca</taxon>
        <taxon>Bivalvia</taxon>
        <taxon>Autobranchia</taxon>
        <taxon>Heteroconchia</taxon>
        <taxon>Euheterodonta</taxon>
        <taxon>Imparidentia</taxon>
        <taxon>Neoheterodontei</taxon>
        <taxon>Myida</taxon>
        <taxon>Myoidea</taxon>
        <taxon>Myidae</taxon>
        <taxon>Mya</taxon>
    </lineage>
</organism>
<feature type="region of interest" description="Disordered" evidence="1">
    <location>
        <begin position="415"/>
        <end position="475"/>
    </location>
</feature>
<accession>A0ABY7D9N8</accession>
<gene>
    <name evidence="2" type="ORF">MAR_006833</name>
</gene>
<dbReference type="PANTHER" id="PTHR11139">
    <property type="entry name" value="ATAXIA TELANGIECTASIA MUTATED ATM -RELATED"/>
    <property type="match status" value="1"/>
</dbReference>
<feature type="compositionally biased region" description="Low complexity" evidence="1">
    <location>
        <begin position="392"/>
        <end position="410"/>
    </location>
</feature>
<dbReference type="Pfam" id="PF20175">
    <property type="entry name" value="Tra1_central"/>
    <property type="match status" value="2"/>
</dbReference>
<dbReference type="PANTHER" id="PTHR11139:SF1">
    <property type="entry name" value="TRANSFORMATION_TRANSCRIPTION DOMAIN-ASSOCIATED PROTEIN"/>
    <property type="match status" value="1"/>
</dbReference>
<dbReference type="SUPFAM" id="SSF48371">
    <property type="entry name" value="ARM repeat"/>
    <property type="match status" value="1"/>
</dbReference>
<feature type="compositionally biased region" description="Basic and acidic residues" evidence="1">
    <location>
        <begin position="458"/>
        <end position="470"/>
    </location>
</feature>
<proteinExistence type="predicted"/>
<keyword evidence="3" id="KW-1185">Reference proteome</keyword>
<name>A0ABY7D9N8_MYAAR</name>
<evidence type="ECO:0000256" key="1">
    <source>
        <dbReference type="SAM" id="MobiDB-lite"/>
    </source>
</evidence>
<dbReference type="InterPro" id="IPR046807">
    <property type="entry name" value="Tra1_central"/>
</dbReference>
<evidence type="ECO:0000313" key="3">
    <source>
        <dbReference type="Proteomes" id="UP001164746"/>
    </source>
</evidence>
<dbReference type="Proteomes" id="UP001164746">
    <property type="component" value="Chromosome 1"/>
</dbReference>
<protein>
    <submittedName>
        <fullName evidence="2">TRRAP-like protein</fullName>
    </submittedName>
</protein>